<dbReference type="PROSITE" id="PS01359">
    <property type="entry name" value="ZF_PHD_1"/>
    <property type="match status" value="1"/>
</dbReference>
<accession>A0A7M6DNK7</accession>
<keyword evidence="3" id="KW-0862">Zinc</keyword>
<proteinExistence type="predicted"/>
<dbReference type="AlphaFoldDB" id="A0A7M6DNK7"/>
<dbReference type="Gene3D" id="3.30.420.10">
    <property type="entry name" value="Ribonuclease H-like superfamily/Ribonuclease H"/>
    <property type="match status" value="1"/>
</dbReference>
<dbReference type="Gene3D" id="1.10.10.60">
    <property type="entry name" value="Homeodomain-like"/>
    <property type="match status" value="1"/>
</dbReference>
<dbReference type="InterPro" id="IPR050863">
    <property type="entry name" value="CenT-Element_Derived"/>
</dbReference>
<dbReference type="InterPro" id="IPR011011">
    <property type="entry name" value="Znf_FYVE_PHD"/>
</dbReference>
<dbReference type="PANTHER" id="PTHR19303">
    <property type="entry name" value="TRANSPOSON"/>
    <property type="match status" value="1"/>
</dbReference>
<dbReference type="GO" id="GO:0005634">
    <property type="term" value="C:nucleus"/>
    <property type="evidence" value="ECO:0007669"/>
    <property type="project" value="TreeGrafter"/>
</dbReference>
<dbReference type="Pfam" id="PF03184">
    <property type="entry name" value="DDE_1"/>
    <property type="match status" value="1"/>
</dbReference>
<feature type="region of interest" description="Disordered" evidence="4">
    <location>
        <begin position="461"/>
        <end position="499"/>
    </location>
</feature>
<dbReference type="GeneID" id="136802880"/>
<dbReference type="GO" id="GO:0003677">
    <property type="term" value="F:DNA binding"/>
    <property type="evidence" value="ECO:0007669"/>
    <property type="project" value="TreeGrafter"/>
</dbReference>
<organism evidence="6 7">
    <name type="scientific">Clytia hemisphaerica</name>
    <dbReference type="NCBI Taxonomy" id="252671"/>
    <lineage>
        <taxon>Eukaryota</taxon>
        <taxon>Metazoa</taxon>
        <taxon>Cnidaria</taxon>
        <taxon>Hydrozoa</taxon>
        <taxon>Hydroidolina</taxon>
        <taxon>Leptothecata</taxon>
        <taxon>Obeliida</taxon>
        <taxon>Clytiidae</taxon>
        <taxon>Clytia</taxon>
    </lineage>
</organism>
<evidence type="ECO:0000256" key="1">
    <source>
        <dbReference type="ARBA" id="ARBA00022723"/>
    </source>
</evidence>
<dbReference type="InterPro" id="IPR036397">
    <property type="entry name" value="RNaseH_sf"/>
</dbReference>
<evidence type="ECO:0000256" key="2">
    <source>
        <dbReference type="ARBA" id="ARBA00022771"/>
    </source>
</evidence>
<dbReference type="Proteomes" id="UP000594262">
    <property type="component" value="Unplaced"/>
</dbReference>
<dbReference type="EnsemblMetazoa" id="CLYHEMT018216.1">
    <property type="protein sequence ID" value="CLYHEMP018216.1"/>
    <property type="gene ID" value="CLYHEMG018216"/>
</dbReference>
<evidence type="ECO:0000313" key="6">
    <source>
        <dbReference type="EnsemblMetazoa" id="CLYHEMP018216.1"/>
    </source>
</evidence>
<dbReference type="GO" id="GO:0008270">
    <property type="term" value="F:zinc ion binding"/>
    <property type="evidence" value="ECO:0007669"/>
    <property type="project" value="UniProtKB-KW"/>
</dbReference>
<dbReference type="SUPFAM" id="SSF57903">
    <property type="entry name" value="FYVE/PHD zinc finger"/>
    <property type="match status" value="1"/>
</dbReference>
<evidence type="ECO:0000313" key="7">
    <source>
        <dbReference type="Proteomes" id="UP000594262"/>
    </source>
</evidence>
<evidence type="ECO:0000256" key="4">
    <source>
        <dbReference type="SAM" id="MobiDB-lite"/>
    </source>
</evidence>
<feature type="compositionally biased region" description="Basic residues" evidence="4">
    <location>
        <begin position="1"/>
        <end position="10"/>
    </location>
</feature>
<dbReference type="InterPro" id="IPR004875">
    <property type="entry name" value="DDE_SF_endonuclease_dom"/>
</dbReference>
<evidence type="ECO:0000256" key="3">
    <source>
        <dbReference type="ARBA" id="ARBA00022833"/>
    </source>
</evidence>
<protein>
    <recommendedName>
        <fullName evidence="5">DDE-1 domain-containing protein</fullName>
    </recommendedName>
</protein>
<name>A0A7M6DNK7_9CNID</name>
<dbReference type="OrthoDB" id="6021534at2759"/>
<keyword evidence="2" id="KW-0863">Zinc-finger</keyword>
<dbReference type="PANTHER" id="PTHR19303:SF74">
    <property type="entry name" value="POGO TRANSPOSABLE ELEMENT WITH KRAB DOMAIN"/>
    <property type="match status" value="1"/>
</dbReference>
<keyword evidence="7" id="KW-1185">Reference proteome</keyword>
<evidence type="ECO:0000259" key="5">
    <source>
        <dbReference type="Pfam" id="PF03184"/>
    </source>
</evidence>
<sequence length="651" mass="75048">MARHPKRKAGKYGARQYQTKYDPNDGTMERALTEIRLGKKVKDIALKYKIPRSTLYDKIKDNHPKKVGRPTVLSHDEEKALASMVELTCEWQVPMDRTDLRYFVQDYLNKKGVKLFRNENLPSMDWTERFIRDFKLKLRSVDNVKPNRSGLSLEDVNKFFINLEKELDGVPPENIWNFDETNFTDDPGKKKVIVSKRRRRVERCMPHSKTSFSVMCCGNPKGEFMPPMIVYKSKCMWENWKKHGPRGASYTMSKNGWFEAQSFTKWFMDLALPRLKELTGKKVIIGDNLGCHYTADVLIECRRHNIAFIPLIPNTTHISQPLDVAVFSPVKKFWRQSLEAWRRETRIKDDLQKTCFPAILRSTFIRIERELGTALESGFRTCGIHPLDRTKIAKKIPSRVHVVDGFDLNIFNDSVLDFLENNRTCSVTNKQTRGKKCEPGKNACDMLDTQAATTTEVLEVSQQPAQTQAQASVDDGEQPGPSNVINDREVDTDTDDSDVEEQLTLELEEALAAQSDEDEDEEYFNIEEEIDEIEIEAIENRAAKEREQAEEQLPTDTVEETEEMTQEEDGDGISWVCPGCNIGWNSDTASEIWIVCDQKCGRAYHIHCSGLHYNIRKVNEIDWETIPFTCDVCQPRPAQRQSQRLKQKAKK</sequence>
<feature type="compositionally biased region" description="Low complexity" evidence="4">
    <location>
        <begin position="462"/>
        <end position="471"/>
    </location>
</feature>
<keyword evidence="1" id="KW-0479">Metal-binding</keyword>
<dbReference type="InterPro" id="IPR013083">
    <property type="entry name" value="Znf_RING/FYVE/PHD"/>
</dbReference>
<dbReference type="RefSeq" id="XP_066915738.1">
    <property type="nucleotide sequence ID" value="XM_067059637.1"/>
</dbReference>
<reference evidence="6" key="1">
    <citation type="submission" date="2021-01" db="UniProtKB">
        <authorList>
            <consortium name="EnsemblMetazoa"/>
        </authorList>
    </citation>
    <scope>IDENTIFICATION</scope>
</reference>
<dbReference type="Gene3D" id="3.30.40.10">
    <property type="entry name" value="Zinc/RING finger domain, C3HC4 (zinc finger)"/>
    <property type="match status" value="1"/>
</dbReference>
<dbReference type="InterPro" id="IPR019786">
    <property type="entry name" value="Zinc_finger_PHD-type_CS"/>
</dbReference>
<feature type="region of interest" description="Disordered" evidence="4">
    <location>
        <begin position="1"/>
        <end position="25"/>
    </location>
</feature>
<feature type="domain" description="DDE-1" evidence="5">
    <location>
        <begin position="213"/>
        <end position="345"/>
    </location>
</feature>